<dbReference type="InterPro" id="IPR000594">
    <property type="entry name" value="ThiF_NAD_FAD-bd"/>
</dbReference>
<dbReference type="Gene3D" id="3.40.50.720">
    <property type="entry name" value="NAD(P)-binding Rossmann-like Domain"/>
    <property type="match status" value="1"/>
</dbReference>
<comment type="caution">
    <text evidence="2">The sequence shown here is derived from an EMBL/GenBank/DDBJ whole genome shotgun (WGS) entry which is preliminary data.</text>
</comment>
<feature type="domain" description="THIF-type NAD/FAD binding fold" evidence="1">
    <location>
        <begin position="18"/>
        <end position="175"/>
    </location>
</feature>
<dbReference type="InterPro" id="IPR035985">
    <property type="entry name" value="Ubiquitin-activating_enz"/>
</dbReference>
<accession>A0ABX0JDC7</accession>
<organism evidence="2 3">
    <name type="scientific">Paenibacillus agricola</name>
    <dbReference type="NCBI Taxonomy" id="2716264"/>
    <lineage>
        <taxon>Bacteria</taxon>
        <taxon>Bacillati</taxon>
        <taxon>Bacillota</taxon>
        <taxon>Bacilli</taxon>
        <taxon>Bacillales</taxon>
        <taxon>Paenibacillaceae</taxon>
        <taxon>Paenibacillus</taxon>
    </lineage>
</organism>
<proteinExistence type="predicted"/>
<dbReference type="Proteomes" id="UP001165962">
    <property type="component" value="Unassembled WGS sequence"/>
</dbReference>
<reference evidence="2" key="1">
    <citation type="submission" date="2020-03" db="EMBL/GenBank/DDBJ databases">
        <title>Draft sequencing of Paenibacilllus sp. S3N08.</title>
        <authorList>
            <person name="Kim D.-U."/>
        </authorList>
    </citation>
    <scope>NUCLEOTIDE SEQUENCE</scope>
    <source>
        <strain evidence="2">S3N08</strain>
    </source>
</reference>
<dbReference type="EMBL" id="JAAOIW010000011">
    <property type="protein sequence ID" value="NHN33256.1"/>
    <property type="molecule type" value="Genomic_DNA"/>
</dbReference>
<evidence type="ECO:0000259" key="1">
    <source>
        <dbReference type="Pfam" id="PF00899"/>
    </source>
</evidence>
<keyword evidence="3" id="KW-1185">Reference proteome</keyword>
<gene>
    <name evidence="2" type="ORF">G9U52_25920</name>
</gene>
<dbReference type="Pfam" id="PF00899">
    <property type="entry name" value="ThiF"/>
    <property type="match status" value="1"/>
</dbReference>
<evidence type="ECO:0000313" key="2">
    <source>
        <dbReference type="EMBL" id="NHN33256.1"/>
    </source>
</evidence>
<dbReference type="RefSeq" id="WP_166153561.1">
    <property type="nucleotide sequence ID" value="NZ_JAAOIW010000011.1"/>
</dbReference>
<sequence length="289" mass="32680">MKSLTFSDSRKPIFNFTIIGTGATGSHFFRGLCQDIRSYLNKPGFDKNPTFKLGRVLLIDGDKVEAKNLGNQLFDHDDIGEPKVISLAERYGEHYNLSILRYPEYVKDLETMNSLHGVPDYNDKHFVFMPVLIGMVDNNATRRLMHDYFYQDELKNLIYIDTGVEAVASEGNTQNINQSGFGGQVVIGFKYQGHILLEPVGHIYSNILEDEEDDFPGCGVQIPSLPQRAATNKTAAQLVNNIVNNLLHSATIYQHVINFNAQFGGCSPVLINKEVKEKFDLYKEEREHE</sequence>
<evidence type="ECO:0000313" key="3">
    <source>
        <dbReference type="Proteomes" id="UP001165962"/>
    </source>
</evidence>
<name>A0ABX0JDC7_9BACL</name>
<protein>
    <submittedName>
        <fullName evidence="2">Thiamine biosynthesis protein ThiF</fullName>
    </submittedName>
</protein>
<dbReference type="SUPFAM" id="SSF69572">
    <property type="entry name" value="Activating enzymes of the ubiquitin-like proteins"/>
    <property type="match status" value="1"/>
</dbReference>